<dbReference type="InterPro" id="IPR044865">
    <property type="entry name" value="MRH_dom"/>
</dbReference>
<evidence type="ECO:0000256" key="7">
    <source>
        <dbReference type="ARBA" id="ARBA00023157"/>
    </source>
</evidence>
<reference evidence="10 11" key="1">
    <citation type="submission" date="2015-12" db="EMBL/GenBank/DDBJ databases">
        <title>Dictyostelia acquired genes for synthesis and detection of signals that induce cell-type specialization by lateral gene transfer from prokaryotes.</title>
        <authorList>
            <person name="Gloeckner G."/>
            <person name="Schaap P."/>
        </authorList>
    </citation>
    <scope>NUCLEOTIDE SEQUENCE [LARGE SCALE GENOMIC DNA]</scope>
    <source>
        <strain evidence="10 11">TK</strain>
    </source>
</reference>
<evidence type="ECO:0000256" key="2">
    <source>
        <dbReference type="ARBA" id="ARBA00022448"/>
    </source>
</evidence>
<comment type="subcellular location">
    <subcellularLocation>
        <location evidence="1">Endomembrane system</location>
    </subcellularLocation>
</comment>
<dbReference type="Proteomes" id="UP000076078">
    <property type="component" value="Unassembled WGS sequence"/>
</dbReference>
<dbReference type="PANTHER" id="PTHR15071:SF0">
    <property type="entry name" value="MANNOSE 6-PHOSPHATE RECEPTOR-LIKE PROTEIN 1"/>
    <property type="match status" value="1"/>
</dbReference>
<dbReference type="Gene3D" id="2.70.130.10">
    <property type="entry name" value="Mannose-6-phosphate receptor binding domain"/>
    <property type="match status" value="1"/>
</dbReference>
<dbReference type="AlphaFoldDB" id="A0A151Z952"/>
<keyword evidence="6" id="KW-0472">Membrane</keyword>
<dbReference type="OMA" id="KCTATIE"/>
<evidence type="ECO:0000256" key="5">
    <source>
        <dbReference type="ARBA" id="ARBA00022989"/>
    </source>
</evidence>
<keyword evidence="3" id="KW-0812">Transmembrane</keyword>
<evidence type="ECO:0000313" key="10">
    <source>
        <dbReference type="EMBL" id="KYQ90478.1"/>
    </source>
</evidence>
<protein>
    <recommendedName>
        <fullName evidence="9">MRH domain-containing protein</fullName>
    </recommendedName>
</protein>
<evidence type="ECO:0000256" key="3">
    <source>
        <dbReference type="ARBA" id="ARBA00022692"/>
    </source>
</evidence>
<sequence>MKYSNLFLVCLILGIISSCYSQKCTATIEGNSFDLSPLMKSSGDSDYSYTDDAGNTFYFNLCNYTVSNPCGGSDQQVYAYKIDGKTQKCSVLATDKESWQLHNYDGEDETSVILEYKGGDQIKKFSKDRYKLSYVFHCDNSVGPGTPTISEIGEYSHVVVHWTSQYGCRKSSSDDNSIFHISKNY</sequence>
<dbReference type="OrthoDB" id="4504960at2759"/>
<keyword evidence="7" id="KW-1015">Disulfide bond</keyword>
<dbReference type="STRING" id="361077.A0A151Z952"/>
<evidence type="ECO:0000256" key="1">
    <source>
        <dbReference type="ARBA" id="ARBA00004308"/>
    </source>
</evidence>
<dbReference type="GO" id="GO:0010008">
    <property type="term" value="C:endosome membrane"/>
    <property type="evidence" value="ECO:0007669"/>
    <property type="project" value="UniProtKB-SubCell"/>
</dbReference>
<evidence type="ECO:0000256" key="6">
    <source>
        <dbReference type="ARBA" id="ARBA00023136"/>
    </source>
</evidence>
<dbReference type="EMBL" id="LODT01000037">
    <property type="protein sequence ID" value="KYQ90478.1"/>
    <property type="molecule type" value="Genomic_DNA"/>
</dbReference>
<comment type="caution">
    <text evidence="10">The sequence shown here is derived from an EMBL/GenBank/DDBJ whole genome shotgun (WGS) entry which is preliminary data.</text>
</comment>
<evidence type="ECO:0000259" key="9">
    <source>
        <dbReference type="PROSITE" id="PS51914"/>
    </source>
</evidence>
<dbReference type="InterPro" id="IPR009011">
    <property type="entry name" value="Man6P_isomerase_rcpt-bd_dom_sf"/>
</dbReference>
<feature type="signal peptide" evidence="8">
    <location>
        <begin position="1"/>
        <end position="21"/>
    </location>
</feature>
<dbReference type="PANTHER" id="PTHR15071">
    <property type="entry name" value="MANNOSE-6-PHOSPHATE RECEPTOR FAMILY MEMBER"/>
    <property type="match status" value="1"/>
</dbReference>
<evidence type="ECO:0000256" key="8">
    <source>
        <dbReference type="SAM" id="SignalP"/>
    </source>
</evidence>
<dbReference type="InParanoid" id="A0A151Z952"/>
<dbReference type="SUPFAM" id="SSF50911">
    <property type="entry name" value="Mannose 6-phosphate receptor domain"/>
    <property type="match status" value="1"/>
</dbReference>
<evidence type="ECO:0000256" key="4">
    <source>
        <dbReference type="ARBA" id="ARBA00022729"/>
    </source>
</evidence>
<dbReference type="PROSITE" id="PS51257">
    <property type="entry name" value="PROKAR_LIPOPROTEIN"/>
    <property type="match status" value="1"/>
</dbReference>
<feature type="chain" id="PRO_5007593084" description="MRH domain-containing protein" evidence="8">
    <location>
        <begin position="22"/>
        <end position="185"/>
    </location>
</feature>
<accession>A0A151Z952</accession>
<feature type="domain" description="MRH" evidence="9">
    <location>
        <begin position="22"/>
        <end position="170"/>
    </location>
</feature>
<dbReference type="PROSITE" id="PS51914">
    <property type="entry name" value="MRH"/>
    <property type="match status" value="1"/>
</dbReference>
<name>A0A151Z952_TIELA</name>
<keyword evidence="4 8" id="KW-0732">Signal</keyword>
<evidence type="ECO:0000313" key="11">
    <source>
        <dbReference type="Proteomes" id="UP000076078"/>
    </source>
</evidence>
<gene>
    <name evidence="10" type="ORF">DLAC_09103</name>
</gene>
<keyword evidence="2" id="KW-0813">Transport</keyword>
<proteinExistence type="predicted"/>
<dbReference type="GO" id="GO:0000139">
    <property type="term" value="C:Golgi membrane"/>
    <property type="evidence" value="ECO:0007669"/>
    <property type="project" value="UniProtKB-SubCell"/>
</dbReference>
<keyword evidence="5" id="KW-1133">Transmembrane helix</keyword>
<keyword evidence="11" id="KW-1185">Reference proteome</keyword>
<organism evidence="10 11">
    <name type="scientific">Tieghemostelium lacteum</name>
    <name type="common">Slime mold</name>
    <name type="synonym">Dictyostelium lacteum</name>
    <dbReference type="NCBI Taxonomy" id="361077"/>
    <lineage>
        <taxon>Eukaryota</taxon>
        <taxon>Amoebozoa</taxon>
        <taxon>Evosea</taxon>
        <taxon>Eumycetozoa</taxon>
        <taxon>Dictyostelia</taxon>
        <taxon>Dictyosteliales</taxon>
        <taxon>Raperosteliaceae</taxon>
        <taxon>Tieghemostelium</taxon>
    </lineage>
</organism>